<dbReference type="Proteomes" id="UP000002218">
    <property type="component" value="Chromosome"/>
</dbReference>
<reference evidence="3 4" key="2">
    <citation type="journal article" date="2010" name="Stand. Genomic Sci.">
        <title>Complete genome sequence of Nakamurella multipartita type strain (Y-104).</title>
        <authorList>
            <person name="Tice H."/>
            <person name="Mayilraj S."/>
            <person name="Sims D."/>
            <person name="Lapidus A."/>
            <person name="Nolan M."/>
            <person name="Lucas S."/>
            <person name="Glavina Del Rio T."/>
            <person name="Copeland A."/>
            <person name="Cheng J.F."/>
            <person name="Meincke L."/>
            <person name="Bruce D."/>
            <person name="Goodwin L."/>
            <person name="Pitluck S."/>
            <person name="Ivanova N."/>
            <person name="Mavromatis K."/>
            <person name="Ovchinnikova G."/>
            <person name="Pati A."/>
            <person name="Chen A."/>
            <person name="Palaniappan K."/>
            <person name="Land M."/>
            <person name="Hauser L."/>
            <person name="Chang Y.J."/>
            <person name="Jeffries C.D."/>
            <person name="Detter J.C."/>
            <person name="Brettin T."/>
            <person name="Rohde M."/>
            <person name="Goker M."/>
            <person name="Bristow J."/>
            <person name="Eisen J.A."/>
            <person name="Markowitz V."/>
            <person name="Hugenholtz P."/>
            <person name="Kyrpides N.C."/>
            <person name="Klenk H.P."/>
            <person name="Chen F."/>
        </authorList>
    </citation>
    <scope>NUCLEOTIDE SEQUENCE [LARGE SCALE GENOMIC DNA]</scope>
    <source>
        <strain evidence="4">ATCC 700099 / DSM 44233 / CIP 104796 / JCM 9543 / NBRC 105858 / Y-104</strain>
    </source>
</reference>
<dbReference type="STRING" id="479431.Namu_2315"/>
<dbReference type="eggNOG" id="COG1680">
    <property type="taxonomic scope" value="Bacteria"/>
</dbReference>
<keyword evidence="1" id="KW-0732">Signal</keyword>
<gene>
    <name evidence="3" type="ordered locus">Namu_2315</name>
</gene>
<keyword evidence="4" id="KW-1185">Reference proteome</keyword>
<evidence type="ECO:0000313" key="4">
    <source>
        <dbReference type="Proteomes" id="UP000002218"/>
    </source>
</evidence>
<sequence precursor="true">MRIRLAGLLAGALLAVTACTSGGTTASSTALPTTGGSTTAVSTTAASSIAGTTSPAGGSGAAPADAALTAQVMNVVNTFVQDNHLRSVLIRVTRGEDVLVEQAVGESMTGVPATTDMHFRNGAVAISYMSTLLLILVDEGKVALDDKVSTWLPDIPHTDQVTLRQLAQMTSGYVDYEQTPELTAANYADPYKQWTPQELLSFAVDQPLYYTPGTNWNYAHTNYVILGLALEKITGQPLDELLRSKVLDPLGLTQTSGNDGTPAILEPVLHAFTSERRSALKVPADIALYEESTFWNPSWTLAQGAIQTTNLRDLSVTARAINSGRLLSPQSYATFSSTELRGKTSAVAGCPACFEQGIGYTYGLGVVISDDWLLQNPLFSGESAVEAYLPSQDVAIAVAVTYDPAAFDATTGAYVNAADQLWRQVALTVVPDNPPPIKKG</sequence>
<dbReference type="PANTHER" id="PTHR46825:SF7">
    <property type="entry name" value="D-ALANYL-D-ALANINE CARBOXYPEPTIDASE"/>
    <property type="match status" value="1"/>
</dbReference>
<dbReference type="InterPro" id="IPR012338">
    <property type="entry name" value="Beta-lactam/transpept-like"/>
</dbReference>
<accession>C8XKC9</accession>
<dbReference type="InterPro" id="IPR001466">
    <property type="entry name" value="Beta-lactam-related"/>
</dbReference>
<feature type="domain" description="Beta-lactamase-related" evidence="2">
    <location>
        <begin position="75"/>
        <end position="415"/>
    </location>
</feature>
<dbReference type="PANTHER" id="PTHR46825">
    <property type="entry name" value="D-ALANYL-D-ALANINE-CARBOXYPEPTIDASE/ENDOPEPTIDASE AMPH"/>
    <property type="match status" value="1"/>
</dbReference>
<dbReference type="Gene3D" id="3.40.710.10">
    <property type="entry name" value="DD-peptidase/beta-lactamase superfamily"/>
    <property type="match status" value="1"/>
</dbReference>
<dbReference type="EMBL" id="CP001737">
    <property type="protein sequence ID" value="ACV78691.1"/>
    <property type="molecule type" value="Genomic_DNA"/>
</dbReference>
<dbReference type="PROSITE" id="PS51257">
    <property type="entry name" value="PROKAR_LIPOPROTEIN"/>
    <property type="match status" value="1"/>
</dbReference>
<name>C8XKC9_NAKMY</name>
<reference evidence="4" key="1">
    <citation type="submission" date="2009-09" db="EMBL/GenBank/DDBJ databases">
        <title>The complete genome of Nakamurella multipartita DSM 44233.</title>
        <authorList>
            <consortium name="US DOE Joint Genome Institute (JGI-PGF)"/>
            <person name="Lucas S."/>
            <person name="Copeland A."/>
            <person name="Lapidus A."/>
            <person name="Glavina del Rio T."/>
            <person name="Dalin E."/>
            <person name="Tice H."/>
            <person name="Bruce D."/>
            <person name="Goodwin L."/>
            <person name="Pitluck S."/>
            <person name="Kyrpides N."/>
            <person name="Mavromatis K."/>
            <person name="Ivanova N."/>
            <person name="Ovchinnikova G."/>
            <person name="Sims D."/>
            <person name="Meincke L."/>
            <person name="Brettin T."/>
            <person name="Detter J.C."/>
            <person name="Han C."/>
            <person name="Larimer F."/>
            <person name="Land M."/>
            <person name="Hauser L."/>
            <person name="Markowitz V."/>
            <person name="Cheng J.-F."/>
            <person name="Hugenholtz P."/>
            <person name="Woyke T."/>
            <person name="Wu D."/>
            <person name="Klenk H.-P."/>
            <person name="Eisen J.A."/>
        </authorList>
    </citation>
    <scope>NUCLEOTIDE SEQUENCE [LARGE SCALE GENOMIC DNA]</scope>
    <source>
        <strain evidence="4">ATCC 700099 / DSM 44233 / CIP 104796 / JCM 9543 / NBRC 105858 / Y-104</strain>
    </source>
</reference>
<evidence type="ECO:0000313" key="3">
    <source>
        <dbReference type="EMBL" id="ACV78691.1"/>
    </source>
</evidence>
<dbReference type="InParanoid" id="C8XKC9"/>
<dbReference type="HOGENOM" id="CLU_020027_2_1_11"/>
<dbReference type="SUPFAM" id="SSF56601">
    <property type="entry name" value="beta-lactamase/transpeptidase-like"/>
    <property type="match status" value="1"/>
</dbReference>
<organism evidence="3 4">
    <name type="scientific">Nakamurella multipartita (strain ATCC 700099 / DSM 44233 / CIP 104796 / JCM 9543 / NBRC 105858 / Y-104)</name>
    <name type="common">Microsphaera multipartita</name>
    <dbReference type="NCBI Taxonomy" id="479431"/>
    <lineage>
        <taxon>Bacteria</taxon>
        <taxon>Bacillati</taxon>
        <taxon>Actinomycetota</taxon>
        <taxon>Actinomycetes</taxon>
        <taxon>Nakamurellales</taxon>
        <taxon>Nakamurellaceae</taxon>
        <taxon>Nakamurella</taxon>
    </lineage>
</organism>
<dbReference type="AlphaFoldDB" id="C8XKC9"/>
<dbReference type="Pfam" id="PF00144">
    <property type="entry name" value="Beta-lactamase"/>
    <property type="match status" value="1"/>
</dbReference>
<dbReference type="FunCoup" id="C8XKC9">
    <property type="interactions" value="17"/>
</dbReference>
<feature type="signal peptide" evidence="1">
    <location>
        <begin position="1"/>
        <end position="20"/>
    </location>
</feature>
<dbReference type="InterPro" id="IPR050491">
    <property type="entry name" value="AmpC-like"/>
</dbReference>
<feature type="chain" id="PRO_5039460139" evidence="1">
    <location>
        <begin position="21"/>
        <end position="440"/>
    </location>
</feature>
<proteinExistence type="predicted"/>
<dbReference type="KEGG" id="nml:Namu_2315"/>
<protein>
    <submittedName>
        <fullName evidence="3">Beta-lactamase</fullName>
    </submittedName>
</protein>
<evidence type="ECO:0000259" key="2">
    <source>
        <dbReference type="Pfam" id="PF00144"/>
    </source>
</evidence>
<evidence type="ECO:0000256" key="1">
    <source>
        <dbReference type="SAM" id="SignalP"/>
    </source>
</evidence>